<reference evidence="1" key="2">
    <citation type="journal article" date="2015" name="Fish Shellfish Immunol.">
        <title>Early steps in the European eel (Anguilla anguilla)-Vibrio vulnificus interaction in the gills: Role of the RtxA13 toxin.</title>
        <authorList>
            <person name="Callol A."/>
            <person name="Pajuelo D."/>
            <person name="Ebbesson L."/>
            <person name="Teles M."/>
            <person name="MacKenzie S."/>
            <person name="Amaro C."/>
        </authorList>
    </citation>
    <scope>NUCLEOTIDE SEQUENCE</scope>
</reference>
<evidence type="ECO:0000313" key="1">
    <source>
        <dbReference type="EMBL" id="JAH41985.1"/>
    </source>
</evidence>
<proteinExistence type="predicted"/>
<dbReference type="EMBL" id="GBXM01066592">
    <property type="protein sequence ID" value="JAH41985.1"/>
    <property type="molecule type" value="Transcribed_RNA"/>
</dbReference>
<sequence length="52" mass="6126">MRNLLLKKAYKCNSVWQVFLSIRYIKYTRRFTQAIRPTNVLGVGSAFPIYSI</sequence>
<accession>A0A0E9SMU7</accession>
<protein>
    <submittedName>
        <fullName evidence="1">Uncharacterized protein</fullName>
    </submittedName>
</protein>
<reference evidence="1" key="1">
    <citation type="submission" date="2014-11" db="EMBL/GenBank/DDBJ databases">
        <authorList>
            <person name="Amaro Gonzalez C."/>
        </authorList>
    </citation>
    <scope>NUCLEOTIDE SEQUENCE</scope>
</reference>
<organism evidence="1">
    <name type="scientific">Anguilla anguilla</name>
    <name type="common">European freshwater eel</name>
    <name type="synonym">Muraena anguilla</name>
    <dbReference type="NCBI Taxonomy" id="7936"/>
    <lineage>
        <taxon>Eukaryota</taxon>
        <taxon>Metazoa</taxon>
        <taxon>Chordata</taxon>
        <taxon>Craniata</taxon>
        <taxon>Vertebrata</taxon>
        <taxon>Euteleostomi</taxon>
        <taxon>Actinopterygii</taxon>
        <taxon>Neopterygii</taxon>
        <taxon>Teleostei</taxon>
        <taxon>Anguilliformes</taxon>
        <taxon>Anguillidae</taxon>
        <taxon>Anguilla</taxon>
    </lineage>
</organism>
<name>A0A0E9SMU7_ANGAN</name>
<dbReference type="AlphaFoldDB" id="A0A0E9SMU7"/>